<accession>A0AA40FH32</accession>
<dbReference type="GO" id="GO:0000166">
    <property type="term" value="F:nucleotide binding"/>
    <property type="evidence" value="ECO:0007669"/>
    <property type="project" value="InterPro"/>
</dbReference>
<evidence type="ECO:0000256" key="1">
    <source>
        <dbReference type="ARBA" id="ARBA00023054"/>
    </source>
</evidence>
<dbReference type="InterPro" id="IPR042103">
    <property type="entry name" value="SerRS_1_N_sf"/>
</dbReference>
<dbReference type="GO" id="GO:0005856">
    <property type="term" value="C:cytoskeleton"/>
    <property type="evidence" value="ECO:0007669"/>
    <property type="project" value="TreeGrafter"/>
</dbReference>
<protein>
    <recommendedName>
        <fullName evidence="3">Cilia- and flagella-associated protein 58 central coiled coil domain-containing protein</fullName>
    </recommendedName>
</protein>
<feature type="domain" description="Cilia- and flagella-associated protein 58 central coiled coil" evidence="3">
    <location>
        <begin position="6"/>
        <end position="89"/>
    </location>
</feature>
<gene>
    <name evidence="4" type="ORF">K0M31_014596</name>
</gene>
<evidence type="ECO:0000313" key="5">
    <source>
        <dbReference type="Proteomes" id="UP001177670"/>
    </source>
</evidence>
<name>A0AA40FH32_9HYME</name>
<keyword evidence="5" id="KW-1185">Reference proteome</keyword>
<dbReference type="EMBL" id="JAHYIQ010000040">
    <property type="protein sequence ID" value="KAK1118822.1"/>
    <property type="molecule type" value="Genomic_DNA"/>
</dbReference>
<evidence type="ECO:0000256" key="2">
    <source>
        <dbReference type="SAM" id="Coils"/>
    </source>
</evidence>
<feature type="coiled-coil region" evidence="2">
    <location>
        <begin position="8"/>
        <end position="84"/>
    </location>
</feature>
<sequence length="118" mass="13805">MEEYISKVKLKQMEISSCKKRLAEAEAKHRQQQNLFELLRAERNACSKSLTEAHDEIEELRNKLKVLSNQIEQLKEDIVTKEGQLVKEQFSKPKQFPAALLIIASRAREYLTRSQFDN</sequence>
<dbReference type="InterPro" id="IPR049270">
    <property type="entry name" value="CFAP58_CC"/>
</dbReference>
<dbReference type="PANTHER" id="PTHR32083">
    <property type="entry name" value="CILIA AND FLAGELLA-ASSOCIATED PROTEIN 58-RELATED"/>
    <property type="match status" value="1"/>
</dbReference>
<evidence type="ECO:0000259" key="3">
    <source>
        <dbReference type="Pfam" id="PF21771"/>
    </source>
</evidence>
<dbReference type="InterPro" id="IPR010978">
    <property type="entry name" value="tRNA-bd_arm"/>
</dbReference>
<proteinExistence type="predicted"/>
<dbReference type="PANTHER" id="PTHR32083:SF0">
    <property type="entry name" value="CILIA AND FLAGELLA-ASSOCIATED PROTEIN 58"/>
    <property type="match status" value="1"/>
</dbReference>
<dbReference type="Pfam" id="PF21771">
    <property type="entry name" value="CFAP58_CC"/>
    <property type="match status" value="1"/>
</dbReference>
<dbReference type="Gene3D" id="1.10.287.40">
    <property type="entry name" value="Serine-tRNA synthetase, tRNA binding domain"/>
    <property type="match status" value="1"/>
</dbReference>
<dbReference type="Proteomes" id="UP001177670">
    <property type="component" value="Unassembled WGS sequence"/>
</dbReference>
<organism evidence="4 5">
    <name type="scientific">Melipona bicolor</name>
    <dbReference type="NCBI Taxonomy" id="60889"/>
    <lineage>
        <taxon>Eukaryota</taxon>
        <taxon>Metazoa</taxon>
        <taxon>Ecdysozoa</taxon>
        <taxon>Arthropoda</taxon>
        <taxon>Hexapoda</taxon>
        <taxon>Insecta</taxon>
        <taxon>Pterygota</taxon>
        <taxon>Neoptera</taxon>
        <taxon>Endopterygota</taxon>
        <taxon>Hymenoptera</taxon>
        <taxon>Apocrita</taxon>
        <taxon>Aculeata</taxon>
        <taxon>Apoidea</taxon>
        <taxon>Anthophila</taxon>
        <taxon>Apidae</taxon>
        <taxon>Melipona</taxon>
    </lineage>
</organism>
<comment type="caution">
    <text evidence="4">The sequence shown here is derived from an EMBL/GenBank/DDBJ whole genome shotgun (WGS) entry which is preliminary data.</text>
</comment>
<keyword evidence="1 2" id="KW-0175">Coiled coil</keyword>
<reference evidence="4" key="1">
    <citation type="submission" date="2021-10" db="EMBL/GenBank/DDBJ databases">
        <title>Melipona bicolor Genome sequencing and assembly.</title>
        <authorList>
            <person name="Araujo N.S."/>
            <person name="Arias M.C."/>
        </authorList>
    </citation>
    <scope>NUCLEOTIDE SEQUENCE</scope>
    <source>
        <strain evidence="4">USP_2M_L1-L4_2017</strain>
        <tissue evidence="4">Whole body</tissue>
    </source>
</reference>
<dbReference type="SUPFAM" id="SSF46589">
    <property type="entry name" value="tRNA-binding arm"/>
    <property type="match status" value="1"/>
</dbReference>
<dbReference type="AlphaFoldDB" id="A0AA40FH32"/>
<evidence type="ECO:0000313" key="4">
    <source>
        <dbReference type="EMBL" id="KAK1118822.1"/>
    </source>
</evidence>